<dbReference type="Gene3D" id="3.30.160.390">
    <property type="entry name" value="Integrase, DNA-binding domain"/>
    <property type="match status" value="1"/>
</dbReference>
<organism evidence="8 9">
    <name type="scientific">Escherichia coli</name>
    <dbReference type="NCBI Taxonomy" id="562"/>
    <lineage>
        <taxon>Bacteria</taxon>
        <taxon>Pseudomonadati</taxon>
        <taxon>Pseudomonadota</taxon>
        <taxon>Gammaproteobacteria</taxon>
        <taxon>Enterobacterales</taxon>
        <taxon>Enterobacteriaceae</taxon>
        <taxon>Escherichia</taxon>
    </lineage>
</organism>
<proteinExistence type="inferred from homology"/>
<dbReference type="InterPro" id="IPR053876">
    <property type="entry name" value="Phage_int_M"/>
</dbReference>
<dbReference type="Gene3D" id="1.10.150.130">
    <property type="match status" value="1"/>
</dbReference>
<evidence type="ECO:0000313" key="8">
    <source>
        <dbReference type="EMBL" id="STC83232.1"/>
    </source>
</evidence>
<dbReference type="GO" id="GO:0015074">
    <property type="term" value="P:DNA integration"/>
    <property type="evidence" value="ECO:0007669"/>
    <property type="project" value="UniProtKB-KW"/>
</dbReference>
<evidence type="ECO:0000259" key="7">
    <source>
        <dbReference type="PROSITE" id="PS51900"/>
    </source>
</evidence>
<dbReference type="InterPro" id="IPR011010">
    <property type="entry name" value="DNA_brk_join_enz"/>
</dbReference>
<comment type="similarity">
    <text evidence="1">Belongs to the 'phage' integrase family.</text>
</comment>
<evidence type="ECO:0000259" key="6">
    <source>
        <dbReference type="PROSITE" id="PS51898"/>
    </source>
</evidence>
<evidence type="ECO:0000256" key="4">
    <source>
        <dbReference type="ARBA" id="ARBA00023172"/>
    </source>
</evidence>
<dbReference type="InterPro" id="IPR002104">
    <property type="entry name" value="Integrase_catalytic"/>
</dbReference>
<evidence type="ECO:0000256" key="1">
    <source>
        <dbReference type="ARBA" id="ARBA00008857"/>
    </source>
</evidence>
<evidence type="ECO:0000256" key="3">
    <source>
        <dbReference type="ARBA" id="ARBA00023125"/>
    </source>
</evidence>
<evidence type="ECO:0000313" key="9">
    <source>
        <dbReference type="Proteomes" id="UP000254647"/>
    </source>
</evidence>
<reference evidence="8 9" key="1">
    <citation type="submission" date="2018-06" db="EMBL/GenBank/DDBJ databases">
        <authorList>
            <consortium name="Pathogen Informatics"/>
            <person name="Doyle S."/>
        </authorList>
    </citation>
    <scope>NUCLEOTIDE SEQUENCE [LARGE SCALE GENOMIC DNA]</scope>
    <source>
        <strain evidence="8 9">NCTC10767</strain>
    </source>
</reference>
<sequence>MARKTTPLTTVQIKAARPAEKEYTLQDGGGLFLLVKPSGSKLWRFSYYRPSDKKRILLSFGSLDDVSLADARKRRSEYRTLISAGTDPQDHERKKREAEAIRQGNTFENVAAAWYKVKISQNLAPNTIKDIWRSLEKYVFPFIGNTPIDTLTARRFVEVLTPIKERGNLETLKRVLQRVNEVMDYAANSGLIDTNPAMNVRKAFPSPVKKHMPTIRPEQLPELMQALSVSATERQTRLLIEWQLLTVTRPAEASSTRWDEIDMDAKRWTIPAGRMKMRRDHVIPLCSQAMAVLEAMKPISHHRDYVFPSLKDPRQPMNSQTANAALRRMGFGGVLVSHGMRAIFSTAANEEGFEPDVIEAALAHVDTNEVRRAYNRSNYIEKRIVLMRWWGEFVEAAATGVTLASGKKGYPSRVAVQKTSKNYENHVKPSYNCIKFNDKAVKHETVKMQKNIRCNCDGLQLALMVQHEFWSTYDPEDRTTAPSKKQVVDFLVSRGASRNLAVSIDKVVRPASMKIGGRPKKWR</sequence>
<dbReference type="SUPFAM" id="SSF56349">
    <property type="entry name" value="DNA breaking-rejoining enzymes"/>
    <property type="match status" value="1"/>
</dbReference>
<protein>
    <submittedName>
        <fullName evidence="8">Integrase from prophage</fullName>
    </submittedName>
</protein>
<dbReference type="GO" id="GO:0003677">
    <property type="term" value="F:DNA binding"/>
    <property type="evidence" value="ECO:0007669"/>
    <property type="project" value="UniProtKB-UniRule"/>
</dbReference>
<dbReference type="PANTHER" id="PTHR30629">
    <property type="entry name" value="PROPHAGE INTEGRASE"/>
    <property type="match status" value="1"/>
</dbReference>
<dbReference type="InterPro" id="IPR010998">
    <property type="entry name" value="Integrase_recombinase_N"/>
</dbReference>
<dbReference type="Pfam" id="PF22022">
    <property type="entry name" value="Phage_int_M"/>
    <property type="match status" value="1"/>
</dbReference>
<dbReference type="PROSITE" id="PS51900">
    <property type="entry name" value="CB"/>
    <property type="match status" value="1"/>
</dbReference>
<dbReference type="InterPro" id="IPR025166">
    <property type="entry name" value="Integrase_DNA_bind_dom"/>
</dbReference>
<keyword evidence="4" id="KW-0233">DNA recombination</keyword>
<feature type="domain" description="Core-binding (CB)" evidence="7">
    <location>
        <begin position="105"/>
        <end position="187"/>
    </location>
</feature>
<dbReference type="Pfam" id="PF13356">
    <property type="entry name" value="Arm-DNA-bind_3"/>
    <property type="match status" value="1"/>
</dbReference>
<dbReference type="InterPro" id="IPR038488">
    <property type="entry name" value="Integrase_DNA-bd_sf"/>
</dbReference>
<dbReference type="Gene3D" id="1.10.443.10">
    <property type="entry name" value="Intergrase catalytic core"/>
    <property type="match status" value="1"/>
</dbReference>
<dbReference type="InterPro" id="IPR050808">
    <property type="entry name" value="Phage_Integrase"/>
</dbReference>
<dbReference type="AlphaFoldDB" id="A0A376D7E0"/>
<dbReference type="GO" id="GO:0006310">
    <property type="term" value="P:DNA recombination"/>
    <property type="evidence" value="ECO:0007669"/>
    <property type="project" value="UniProtKB-KW"/>
</dbReference>
<dbReference type="PROSITE" id="PS51898">
    <property type="entry name" value="TYR_RECOMBINASE"/>
    <property type="match status" value="1"/>
</dbReference>
<dbReference type="PANTHER" id="PTHR30629:SF6">
    <property type="entry name" value="PROPHAGE INTEGRASE INTA-RELATED"/>
    <property type="match status" value="1"/>
</dbReference>
<keyword evidence="3 5" id="KW-0238">DNA-binding</keyword>
<dbReference type="EMBL" id="UFXW01000004">
    <property type="protein sequence ID" value="STC83232.1"/>
    <property type="molecule type" value="Genomic_DNA"/>
</dbReference>
<name>A0A376D7E0_ECOLX</name>
<accession>A0A376D7E0</accession>
<gene>
    <name evidence="8" type="primary">intA_3</name>
    <name evidence="8" type="ORF">NCTC10767_02949</name>
</gene>
<keyword evidence="2" id="KW-0229">DNA integration</keyword>
<dbReference type="CDD" id="cd00801">
    <property type="entry name" value="INT_P4_C"/>
    <property type="match status" value="1"/>
</dbReference>
<evidence type="ECO:0000256" key="5">
    <source>
        <dbReference type="PROSITE-ProRule" id="PRU01248"/>
    </source>
</evidence>
<dbReference type="NCBIfam" id="NF007246">
    <property type="entry name" value="PRK09692.1"/>
    <property type="match status" value="1"/>
</dbReference>
<dbReference type="Proteomes" id="UP000254647">
    <property type="component" value="Unassembled WGS sequence"/>
</dbReference>
<feature type="domain" description="Tyr recombinase" evidence="6">
    <location>
        <begin position="210"/>
        <end position="387"/>
    </location>
</feature>
<dbReference type="Pfam" id="PF00589">
    <property type="entry name" value="Phage_integrase"/>
    <property type="match status" value="1"/>
</dbReference>
<dbReference type="InterPro" id="IPR044068">
    <property type="entry name" value="CB"/>
</dbReference>
<evidence type="ECO:0000256" key="2">
    <source>
        <dbReference type="ARBA" id="ARBA00022908"/>
    </source>
</evidence>
<dbReference type="InterPro" id="IPR013762">
    <property type="entry name" value="Integrase-like_cat_sf"/>
</dbReference>